<name>A0ABP6TGP4_9ACTN</name>
<organism evidence="2 3">
    <name type="scientific">Streptomyces prasinosporus</name>
    <dbReference type="NCBI Taxonomy" id="68256"/>
    <lineage>
        <taxon>Bacteria</taxon>
        <taxon>Bacillati</taxon>
        <taxon>Actinomycetota</taxon>
        <taxon>Actinomycetes</taxon>
        <taxon>Kitasatosporales</taxon>
        <taxon>Streptomycetaceae</taxon>
        <taxon>Streptomyces</taxon>
        <taxon>Streptomyces albogriseolus group</taxon>
    </lineage>
</organism>
<reference evidence="3" key="1">
    <citation type="journal article" date="2019" name="Int. J. Syst. Evol. Microbiol.">
        <title>The Global Catalogue of Microorganisms (GCM) 10K type strain sequencing project: providing services to taxonomists for standard genome sequencing and annotation.</title>
        <authorList>
            <consortium name="The Broad Institute Genomics Platform"/>
            <consortium name="The Broad Institute Genome Sequencing Center for Infectious Disease"/>
            <person name="Wu L."/>
            <person name="Ma J."/>
        </authorList>
    </citation>
    <scope>NUCLEOTIDE SEQUENCE [LARGE SCALE GENOMIC DNA]</scope>
    <source>
        <strain evidence="3">JCM 4816</strain>
    </source>
</reference>
<dbReference type="Proteomes" id="UP001501455">
    <property type="component" value="Unassembled WGS sequence"/>
</dbReference>
<gene>
    <name evidence="2" type="ORF">GCM10019016_015030</name>
</gene>
<sequence>MSRRTAGGTGAVRVAVRVGWALVRHEARLLASLALWLARRTHGTRGGTAFGYARGEAATMFGLAFVCVVETVAMSALLGDWPTLHAVVLFLDVYTVVLVVALYAASAVRPHVVGPDGLRVRRAVRVDLRIPRELITSVRRELRMTHEPADGELNLAVGSRTTVTVELAEPVAHRSFLGRTRDVRVVRFHADDADGLVRALAAAPQGSAGHAVP</sequence>
<keyword evidence="1" id="KW-0472">Membrane</keyword>
<accession>A0ABP6TGP4</accession>
<feature type="transmembrane region" description="Helical" evidence="1">
    <location>
        <begin position="57"/>
        <end position="78"/>
    </location>
</feature>
<dbReference type="EMBL" id="BAAAXF010000016">
    <property type="protein sequence ID" value="GAA3494403.1"/>
    <property type="molecule type" value="Genomic_DNA"/>
</dbReference>
<evidence type="ECO:0008006" key="4">
    <source>
        <dbReference type="Google" id="ProtNLM"/>
    </source>
</evidence>
<evidence type="ECO:0000256" key="1">
    <source>
        <dbReference type="SAM" id="Phobius"/>
    </source>
</evidence>
<keyword evidence="3" id="KW-1185">Reference proteome</keyword>
<keyword evidence="1" id="KW-0812">Transmembrane</keyword>
<dbReference type="RefSeq" id="WP_193457541.1">
    <property type="nucleotide sequence ID" value="NZ_BAAAXF010000016.1"/>
</dbReference>
<comment type="caution">
    <text evidence="2">The sequence shown here is derived from an EMBL/GenBank/DDBJ whole genome shotgun (WGS) entry which is preliminary data.</text>
</comment>
<proteinExistence type="predicted"/>
<feature type="transmembrane region" description="Helical" evidence="1">
    <location>
        <begin position="84"/>
        <end position="105"/>
    </location>
</feature>
<protein>
    <recommendedName>
        <fullName evidence="4">Integral membrane protein</fullName>
    </recommendedName>
</protein>
<keyword evidence="1" id="KW-1133">Transmembrane helix</keyword>
<evidence type="ECO:0000313" key="3">
    <source>
        <dbReference type="Proteomes" id="UP001501455"/>
    </source>
</evidence>
<evidence type="ECO:0000313" key="2">
    <source>
        <dbReference type="EMBL" id="GAA3494403.1"/>
    </source>
</evidence>